<comment type="caution">
    <text evidence="3">The sequence shown here is derived from an EMBL/GenBank/DDBJ whole genome shotgun (WGS) entry which is preliminary data.</text>
</comment>
<evidence type="ECO:0000256" key="1">
    <source>
        <dbReference type="SAM" id="MobiDB-lite"/>
    </source>
</evidence>
<feature type="region of interest" description="Disordered" evidence="1">
    <location>
        <begin position="1"/>
        <end position="20"/>
    </location>
</feature>
<gene>
    <name evidence="3" type="ORF">CROQUDRAFT_675003</name>
</gene>
<evidence type="ECO:0000256" key="2">
    <source>
        <dbReference type="SAM" id="Phobius"/>
    </source>
</evidence>
<dbReference type="OrthoDB" id="2503699at2759"/>
<feature type="region of interest" description="Disordered" evidence="1">
    <location>
        <begin position="64"/>
        <end position="122"/>
    </location>
</feature>
<feature type="region of interest" description="Disordered" evidence="1">
    <location>
        <begin position="207"/>
        <end position="226"/>
    </location>
</feature>
<keyword evidence="2" id="KW-0472">Membrane</keyword>
<protein>
    <submittedName>
        <fullName evidence="3">Uncharacterized protein</fullName>
    </submittedName>
</protein>
<proteinExistence type="predicted"/>
<organism evidence="3 4">
    <name type="scientific">Cronartium quercuum f. sp. fusiforme G11</name>
    <dbReference type="NCBI Taxonomy" id="708437"/>
    <lineage>
        <taxon>Eukaryota</taxon>
        <taxon>Fungi</taxon>
        <taxon>Dikarya</taxon>
        <taxon>Basidiomycota</taxon>
        <taxon>Pucciniomycotina</taxon>
        <taxon>Pucciniomycetes</taxon>
        <taxon>Pucciniales</taxon>
        <taxon>Coleosporiaceae</taxon>
        <taxon>Cronartium</taxon>
    </lineage>
</organism>
<feature type="transmembrane region" description="Helical" evidence="2">
    <location>
        <begin position="29"/>
        <end position="51"/>
    </location>
</feature>
<keyword evidence="4" id="KW-1185">Reference proteome</keyword>
<dbReference type="AlphaFoldDB" id="A0A9P6T5S4"/>
<reference evidence="3" key="1">
    <citation type="submission" date="2013-11" db="EMBL/GenBank/DDBJ databases">
        <title>Genome sequence of the fusiform rust pathogen reveals effectors for host alternation and coevolution with pine.</title>
        <authorList>
            <consortium name="DOE Joint Genome Institute"/>
            <person name="Smith K."/>
            <person name="Pendleton A."/>
            <person name="Kubisiak T."/>
            <person name="Anderson C."/>
            <person name="Salamov A."/>
            <person name="Aerts A."/>
            <person name="Riley R."/>
            <person name="Clum A."/>
            <person name="Lindquist E."/>
            <person name="Ence D."/>
            <person name="Campbell M."/>
            <person name="Kronenberg Z."/>
            <person name="Feau N."/>
            <person name="Dhillon B."/>
            <person name="Hamelin R."/>
            <person name="Burleigh J."/>
            <person name="Smith J."/>
            <person name="Yandell M."/>
            <person name="Nelson C."/>
            <person name="Grigoriev I."/>
            <person name="Davis J."/>
        </authorList>
    </citation>
    <scope>NUCLEOTIDE SEQUENCE</scope>
    <source>
        <strain evidence="3">G11</strain>
    </source>
</reference>
<feature type="compositionally biased region" description="Basic and acidic residues" evidence="1">
    <location>
        <begin position="67"/>
        <end position="82"/>
    </location>
</feature>
<sequence>MSSNSNSSTNSGNNSDNSRSNSGLGAATYYGAVAIVIFVLVGLTIVSRVLYTRKARRLARQRSIEANSRDTEERVAMERRGEANGLPTYRESILPTSRNPILASTPLAESPVPPPRSASADTLPNNLTVMTAVIPTSVSEHQISPPAYRIPPPKYEDAAEDGDRANQIVEQAIDAEDHPAAFLDQMRMRHDSVVTLVVPSIHVQDVDQPVPACGQSSAGDQVSQPV</sequence>
<dbReference type="Proteomes" id="UP000886653">
    <property type="component" value="Unassembled WGS sequence"/>
</dbReference>
<name>A0A9P6T5S4_9BASI</name>
<keyword evidence="2" id="KW-1133">Transmembrane helix</keyword>
<evidence type="ECO:0000313" key="3">
    <source>
        <dbReference type="EMBL" id="KAG0139674.1"/>
    </source>
</evidence>
<evidence type="ECO:0000313" key="4">
    <source>
        <dbReference type="Proteomes" id="UP000886653"/>
    </source>
</evidence>
<feature type="compositionally biased region" description="Polar residues" evidence="1">
    <location>
        <begin position="214"/>
        <end position="226"/>
    </location>
</feature>
<keyword evidence="2" id="KW-0812">Transmembrane</keyword>
<accession>A0A9P6T5S4</accession>
<dbReference type="EMBL" id="MU167542">
    <property type="protein sequence ID" value="KAG0139674.1"/>
    <property type="molecule type" value="Genomic_DNA"/>
</dbReference>